<feature type="chain" id="PRO_5022242022" evidence="2">
    <location>
        <begin position="34"/>
        <end position="395"/>
    </location>
</feature>
<accession>A0A543IEX0</accession>
<dbReference type="InterPro" id="IPR012338">
    <property type="entry name" value="Beta-lactam/transpept-like"/>
</dbReference>
<keyword evidence="2" id="KW-0732">Signal</keyword>
<evidence type="ECO:0000259" key="3">
    <source>
        <dbReference type="Pfam" id="PF00144"/>
    </source>
</evidence>
<organism evidence="4 5">
    <name type="scientific">Actinomadura hallensis</name>
    <dbReference type="NCBI Taxonomy" id="337895"/>
    <lineage>
        <taxon>Bacteria</taxon>
        <taxon>Bacillati</taxon>
        <taxon>Actinomycetota</taxon>
        <taxon>Actinomycetes</taxon>
        <taxon>Streptosporangiales</taxon>
        <taxon>Thermomonosporaceae</taxon>
        <taxon>Actinomadura</taxon>
    </lineage>
</organism>
<reference evidence="4 5" key="1">
    <citation type="submission" date="2019-06" db="EMBL/GenBank/DDBJ databases">
        <title>Sequencing the genomes of 1000 actinobacteria strains.</title>
        <authorList>
            <person name="Klenk H.-P."/>
        </authorList>
    </citation>
    <scope>NUCLEOTIDE SEQUENCE [LARGE SCALE GENOMIC DNA]</scope>
    <source>
        <strain evidence="4 5">DSM 45043</strain>
    </source>
</reference>
<feature type="compositionally biased region" description="Low complexity" evidence="1">
    <location>
        <begin position="36"/>
        <end position="49"/>
    </location>
</feature>
<keyword evidence="5" id="KW-1185">Reference proteome</keyword>
<evidence type="ECO:0000256" key="2">
    <source>
        <dbReference type="SAM" id="SignalP"/>
    </source>
</evidence>
<dbReference type="Proteomes" id="UP000316706">
    <property type="component" value="Unassembled WGS sequence"/>
</dbReference>
<evidence type="ECO:0000256" key="1">
    <source>
        <dbReference type="SAM" id="MobiDB-lite"/>
    </source>
</evidence>
<dbReference type="SUPFAM" id="SSF56601">
    <property type="entry name" value="beta-lactamase/transpeptidase-like"/>
    <property type="match status" value="1"/>
</dbReference>
<feature type="domain" description="Beta-lactamase-related" evidence="3">
    <location>
        <begin position="98"/>
        <end position="364"/>
    </location>
</feature>
<dbReference type="PANTHER" id="PTHR43283">
    <property type="entry name" value="BETA-LACTAMASE-RELATED"/>
    <property type="match status" value="1"/>
</dbReference>
<dbReference type="Gene3D" id="3.40.710.10">
    <property type="entry name" value="DD-peptidase/beta-lactamase superfamily"/>
    <property type="match status" value="1"/>
</dbReference>
<dbReference type="AlphaFoldDB" id="A0A543IEX0"/>
<sequence>MRRRPWTLALPAAALSLALSAPYPFLTAAPAHAAAPSLSPSSAGAGAHAFPPPAPPPASVTGHSAGFDPLHPSSDPLELRDAHRPLSVTYVHGGRVRTLRDYLARTGTQGFVVLDGRDVVHEHYFAANRDSLFQSWSMAKSFTSAAVGIAIGEGHIDSADDPVTRYVPELAGTAYDGVSLLDLLRMSSGIDWEETSDVPFVHVAASLGHPLTDLAKRQKRGWEPGTRFEYTSMNTFVLAWAVAKATGVPYHRYVQRKIWEPAGMASKAYLGNDSNGNSMGYCCYYATARDFARFGLLYLNGGKSRGRQVVPASWVARSTRPSAPFNRGYGLQWWLGEDGRFSASGLGGQLIWVSPRHGVVIVKSTLYTFAGGEETEAAFQAVAAEVARARTARAG</sequence>
<feature type="signal peptide" evidence="2">
    <location>
        <begin position="1"/>
        <end position="33"/>
    </location>
</feature>
<dbReference type="RefSeq" id="WP_141969001.1">
    <property type="nucleotide sequence ID" value="NZ_VFPO01000001.1"/>
</dbReference>
<proteinExistence type="predicted"/>
<evidence type="ECO:0000313" key="4">
    <source>
        <dbReference type="EMBL" id="TQM69128.1"/>
    </source>
</evidence>
<dbReference type="OrthoDB" id="9814204at2"/>
<gene>
    <name evidence="4" type="ORF">FHX41_2810</name>
</gene>
<dbReference type="InterPro" id="IPR050789">
    <property type="entry name" value="Diverse_Enzym_Activities"/>
</dbReference>
<protein>
    <submittedName>
        <fullName evidence="4">CubicO group peptidase (Beta-lactamase class C family)</fullName>
    </submittedName>
</protein>
<dbReference type="Pfam" id="PF00144">
    <property type="entry name" value="Beta-lactamase"/>
    <property type="match status" value="1"/>
</dbReference>
<feature type="region of interest" description="Disordered" evidence="1">
    <location>
        <begin position="36"/>
        <end position="78"/>
    </location>
</feature>
<dbReference type="InterPro" id="IPR001466">
    <property type="entry name" value="Beta-lactam-related"/>
</dbReference>
<dbReference type="EMBL" id="VFPO01000001">
    <property type="protein sequence ID" value="TQM69128.1"/>
    <property type="molecule type" value="Genomic_DNA"/>
</dbReference>
<name>A0A543IEX0_9ACTN</name>
<evidence type="ECO:0000313" key="5">
    <source>
        <dbReference type="Proteomes" id="UP000316706"/>
    </source>
</evidence>
<comment type="caution">
    <text evidence="4">The sequence shown here is derived from an EMBL/GenBank/DDBJ whole genome shotgun (WGS) entry which is preliminary data.</text>
</comment>
<dbReference type="PANTHER" id="PTHR43283:SF14">
    <property type="entry name" value="BLL8153 PROTEIN"/>
    <property type="match status" value="1"/>
</dbReference>